<feature type="transmembrane region" description="Helical" evidence="1">
    <location>
        <begin position="12"/>
        <end position="38"/>
    </location>
</feature>
<protein>
    <submittedName>
        <fullName evidence="2">Growth hormone-inducible transmembrane protein</fullName>
    </submittedName>
</protein>
<evidence type="ECO:0000313" key="3">
    <source>
        <dbReference type="EMBL" id="JAG52920.1"/>
    </source>
</evidence>
<dbReference type="PROSITE" id="PS51257">
    <property type="entry name" value="PROKAR_LIPOPROTEIN"/>
    <property type="match status" value="1"/>
</dbReference>
<feature type="transmembrane region" description="Helical" evidence="1">
    <location>
        <begin position="247"/>
        <end position="266"/>
    </location>
</feature>
<gene>
    <name evidence="2" type="primary">GHITM_1</name>
    <name evidence="2" type="ORF">CM83_8175</name>
</gene>
<feature type="transmembrane region" description="Helical" evidence="1">
    <location>
        <begin position="92"/>
        <end position="111"/>
    </location>
</feature>
<accession>A0A0A9X9W7</accession>
<keyword evidence="1 2" id="KW-0812">Transmembrane</keyword>
<feature type="transmembrane region" description="Helical" evidence="1">
    <location>
        <begin position="180"/>
        <end position="198"/>
    </location>
</feature>
<dbReference type="EMBL" id="GBHO01029709">
    <property type="protein sequence ID" value="JAG13895.1"/>
    <property type="molecule type" value="Transcribed_RNA"/>
</dbReference>
<sequence length="282" mass="31527">MILHRLLEPSLIVWNLGKFTVAFNVMMVIMACFFYAFVDREGHSAKINGWSETMKSKVLQVYFCLVSSYFLMCLSLAISTQSWVVGKLIGNFPKHVVITSIAIMTFLTYTLQKVPTQPSNNVIRGICWALQAMVMGPCFAFFGNDICMKAVITTALAILLANFLAITANTEFFDQIKVEVTLLYVVVSITTGLCLVYRPPFTTWTSILVALNVFGGILLHFAMYVTNVQATIRDLVYNEVDPMYTSAVILICSINLYFRIAFFHVVEDSGALPSIHGGKCRN</sequence>
<feature type="transmembrane region" description="Helical" evidence="1">
    <location>
        <begin position="59"/>
        <end position="80"/>
    </location>
</feature>
<reference evidence="3" key="3">
    <citation type="submission" date="2014-09" db="EMBL/GenBank/DDBJ databases">
        <authorList>
            <person name="Magalhaes I.L.F."/>
            <person name="Oliveira U."/>
            <person name="Santos F.R."/>
            <person name="Vidigal T.H.D.A."/>
            <person name="Brescovit A.D."/>
            <person name="Santos A.J."/>
        </authorList>
    </citation>
    <scope>NUCLEOTIDE SEQUENCE</scope>
</reference>
<organism evidence="2">
    <name type="scientific">Lygus hesperus</name>
    <name type="common">Western plant bug</name>
    <dbReference type="NCBI Taxonomy" id="30085"/>
    <lineage>
        <taxon>Eukaryota</taxon>
        <taxon>Metazoa</taxon>
        <taxon>Ecdysozoa</taxon>
        <taxon>Arthropoda</taxon>
        <taxon>Hexapoda</taxon>
        <taxon>Insecta</taxon>
        <taxon>Pterygota</taxon>
        <taxon>Neoptera</taxon>
        <taxon>Paraneoptera</taxon>
        <taxon>Hemiptera</taxon>
        <taxon>Heteroptera</taxon>
        <taxon>Panheteroptera</taxon>
        <taxon>Cimicomorpha</taxon>
        <taxon>Miridae</taxon>
        <taxon>Mirini</taxon>
        <taxon>Lygus</taxon>
    </lineage>
</organism>
<dbReference type="EMBL" id="GBRD01012906">
    <property type="protein sequence ID" value="JAG52920.1"/>
    <property type="molecule type" value="Transcribed_RNA"/>
</dbReference>
<keyword evidence="1" id="KW-1133">Transmembrane helix</keyword>
<dbReference type="AlphaFoldDB" id="A0A0A9X9W7"/>
<proteinExistence type="predicted"/>
<keyword evidence="1" id="KW-0472">Membrane</keyword>
<feature type="transmembrane region" description="Helical" evidence="1">
    <location>
        <begin position="123"/>
        <end position="142"/>
    </location>
</feature>
<name>A0A0A9X9W7_LYGHE</name>
<reference evidence="2" key="2">
    <citation type="submission" date="2014-07" db="EMBL/GenBank/DDBJ databases">
        <authorList>
            <person name="Hull J."/>
        </authorList>
    </citation>
    <scope>NUCLEOTIDE SEQUENCE</scope>
</reference>
<evidence type="ECO:0000313" key="2">
    <source>
        <dbReference type="EMBL" id="JAG13895.1"/>
    </source>
</evidence>
<feature type="transmembrane region" description="Helical" evidence="1">
    <location>
        <begin position="148"/>
        <end position="168"/>
    </location>
</feature>
<feature type="transmembrane region" description="Helical" evidence="1">
    <location>
        <begin position="204"/>
        <end position="226"/>
    </location>
</feature>
<evidence type="ECO:0000256" key="1">
    <source>
        <dbReference type="SAM" id="Phobius"/>
    </source>
</evidence>
<reference evidence="2" key="1">
    <citation type="journal article" date="2014" name="PLoS ONE">
        <title>Transcriptome-Based Identification of ABC Transporters in the Western Tarnished Plant Bug Lygus hesperus.</title>
        <authorList>
            <person name="Hull J.J."/>
            <person name="Chaney K."/>
            <person name="Geib S.M."/>
            <person name="Fabrick J.A."/>
            <person name="Brent C.S."/>
            <person name="Walsh D."/>
            <person name="Lavine L.C."/>
        </authorList>
    </citation>
    <scope>NUCLEOTIDE SEQUENCE</scope>
</reference>